<evidence type="ECO:0000313" key="2">
    <source>
        <dbReference type="EMBL" id="KAF7138846.1"/>
    </source>
</evidence>
<dbReference type="EMBL" id="WJXA01000007">
    <property type="protein sequence ID" value="KAF7138846.1"/>
    <property type="molecule type" value="Genomic_DNA"/>
</dbReference>
<accession>A0A834LJM6</accession>
<dbReference type="AlphaFoldDB" id="A0A834LJM6"/>
<keyword evidence="3" id="KW-1185">Reference proteome</keyword>
<name>A0A834LJM6_RHOSS</name>
<proteinExistence type="predicted"/>
<keyword evidence="1" id="KW-1133">Transmembrane helix</keyword>
<comment type="caution">
    <text evidence="2">The sequence shown here is derived from an EMBL/GenBank/DDBJ whole genome shotgun (WGS) entry which is preliminary data.</text>
</comment>
<organism evidence="2 3">
    <name type="scientific">Rhododendron simsii</name>
    <name type="common">Sims's rhododendron</name>
    <dbReference type="NCBI Taxonomy" id="118357"/>
    <lineage>
        <taxon>Eukaryota</taxon>
        <taxon>Viridiplantae</taxon>
        <taxon>Streptophyta</taxon>
        <taxon>Embryophyta</taxon>
        <taxon>Tracheophyta</taxon>
        <taxon>Spermatophyta</taxon>
        <taxon>Magnoliopsida</taxon>
        <taxon>eudicotyledons</taxon>
        <taxon>Gunneridae</taxon>
        <taxon>Pentapetalae</taxon>
        <taxon>asterids</taxon>
        <taxon>Ericales</taxon>
        <taxon>Ericaceae</taxon>
        <taxon>Ericoideae</taxon>
        <taxon>Rhodoreae</taxon>
        <taxon>Rhododendron</taxon>
    </lineage>
</organism>
<evidence type="ECO:0000313" key="3">
    <source>
        <dbReference type="Proteomes" id="UP000626092"/>
    </source>
</evidence>
<keyword evidence="1" id="KW-0472">Membrane</keyword>
<sequence length="107" mass="12516">MSMFDFVNNEFSKPTSIFGLNLWLLIPLTAGALTVLILLLFSLSYCHRHCRRCKPTKLTAPSHPRDVQIKVEKAENGVYWGPVRRCRAERVRRLSAEDHRLHRRRCI</sequence>
<reference evidence="2" key="1">
    <citation type="submission" date="2019-11" db="EMBL/GenBank/DDBJ databases">
        <authorList>
            <person name="Liu Y."/>
            <person name="Hou J."/>
            <person name="Li T.-Q."/>
            <person name="Guan C.-H."/>
            <person name="Wu X."/>
            <person name="Wu H.-Z."/>
            <person name="Ling F."/>
            <person name="Zhang R."/>
            <person name="Shi X.-G."/>
            <person name="Ren J.-P."/>
            <person name="Chen E.-F."/>
            <person name="Sun J.-M."/>
        </authorList>
    </citation>
    <scope>NUCLEOTIDE SEQUENCE</scope>
    <source>
        <strain evidence="2">Adult_tree_wgs_1</strain>
        <tissue evidence="2">Leaves</tissue>
    </source>
</reference>
<feature type="transmembrane region" description="Helical" evidence="1">
    <location>
        <begin position="20"/>
        <end position="45"/>
    </location>
</feature>
<dbReference type="Proteomes" id="UP000626092">
    <property type="component" value="Unassembled WGS sequence"/>
</dbReference>
<keyword evidence="1" id="KW-0812">Transmembrane</keyword>
<gene>
    <name evidence="2" type="ORF">RHSIM_Rhsim07G0011600</name>
</gene>
<evidence type="ECO:0000256" key="1">
    <source>
        <dbReference type="SAM" id="Phobius"/>
    </source>
</evidence>
<dbReference type="OrthoDB" id="10619722at2759"/>
<protein>
    <submittedName>
        <fullName evidence="2">Uncharacterized protein</fullName>
    </submittedName>
</protein>